<feature type="domain" description="Fungal lipase-type" evidence="2">
    <location>
        <begin position="294"/>
        <end position="339"/>
    </location>
</feature>
<dbReference type="Pfam" id="PF01764">
    <property type="entry name" value="Lipase_3"/>
    <property type="match status" value="1"/>
</dbReference>
<gene>
    <name evidence="3" type="ORF">POM88_042025</name>
</gene>
<keyword evidence="1" id="KW-0378">Hydrolase</keyword>
<protein>
    <submittedName>
        <fullName evidence="3">Fungal lipase-like domain containing protein</fullName>
    </submittedName>
</protein>
<dbReference type="PANTHER" id="PTHR31479">
    <property type="entry name" value="ALPHA/BETA-HYDROLASES SUPERFAMILY PROTEIN"/>
    <property type="match status" value="1"/>
</dbReference>
<dbReference type="SUPFAM" id="SSF53474">
    <property type="entry name" value="alpha/beta-Hydrolases"/>
    <property type="match status" value="2"/>
</dbReference>
<sequence>MTQDIKLDVKVACFQDKLQDCSRVVEALEVVKQLVDDAGAKNVWLAGHSLGSAIALTVGRNMVKMGCHLETYLFNPPFSSVGTALELLIKNKTVKKGVRILASLLKFFFRYILFLSGSFWPCHSRKELKGSRKSVYQQSKLCNPTSQGKKKKRNRIFSMGSRTQYFNLSGPVHITSTDWNNTQHRTSIAASLVQGVYILERDRQHHRQGLQALAPPWWDFFHFQLYQVLVDDSDFSIFGAIYEFKFPINTFDRLHPPRYVVAFRGTLTDPDTRLQDLKLDFQFVFVQTRLQNSSRVKKAVNVVQELVHNAGAENVWLAGHSLGAAIALVVGRKLVKMGFGLESYLFNSPFSAAPLEQIKNDKLKHGARIVGSVIKAGLSIGLTGHWQRPEEEDEAFTVLSGWTPYLFVNRDDPICSEYIGYFEHRETMLSIGAAGIGKLATQNSVGSIVTCALGCSTEAYHLLPTACLVINMSESQSITQAHGVEQWWTQSFNWQSKIHKY</sequence>
<proteinExistence type="predicted"/>
<keyword evidence="4" id="KW-1185">Reference proteome</keyword>
<dbReference type="InterPro" id="IPR029058">
    <property type="entry name" value="AB_hydrolase_fold"/>
</dbReference>
<dbReference type="Gene3D" id="3.40.50.1820">
    <property type="entry name" value="alpha/beta hydrolase"/>
    <property type="match status" value="2"/>
</dbReference>
<dbReference type="PANTHER" id="PTHR31479:SF4">
    <property type="entry name" value="FUNGAL LIPASE-LIKE DOMAIN-CONTAINING PROTEIN"/>
    <property type="match status" value="1"/>
</dbReference>
<reference evidence="3" key="2">
    <citation type="submission" date="2023-05" db="EMBL/GenBank/DDBJ databases">
        <authorList>
            <person name="Schelkunov M.I."/>
        </authorList>
    </citation>
    <scope>NUCLEOTIDE SEQUENCE</scope>
    <source>
        <strain evidence="3">Hsosn_3</strain>
        <tissue evidence="3">Leaf</tissue>
    </source>
</reference>
<dbReference type="InterPro" id="IPR002921">
    <property type="entry name" value="Fungal_lipase-type"/>
</dbReference>
<dbReference type="AlphaFoldDB" id="A0AAD8HHH4"/>
<dbReference type="GO" id="GO:0016787">
    <property type="term" value="F:hydrolase activity"/>
    <property type="evidence" value="ECO:0007669"/>
    <property type="project" value="UniProtKB-KW"/>
</dbReference>
<evidence type="ECO:0000259" key="2">
    <source>
        <dbReference type="Pfam" id="PF01764"/>
    </source>
</evidence>
<name>A0AAD8HHH4_9APIA</name>
<evidence type="ECO:0000313" key="4">
    <source>
        <dbReference type="Proteomes" id="UP001237642"/>
    </source>
</evidence>
<accession>A0AAD8HHH4</accession>
<reference evidence="3" key="1">
    <citation type="submission" date="2023-02" db="EMBL/GenBank/DDBJ databases">
        <title>Genome of toxic invasive species Heracleum sosnowskyi carries increased number of genes despite the absence of recent whole-genome duplications.</title>
        <authorList>
            <person name="Schelkunov M."/>
            <person name="Shtratnikova V."/>
            <person name="Makarenko M."/>
            <person name="Klepikova A."/>
            <person name="Omelchenko D."/>
            <person name="Novikova G."/>
            <person name="Obukhova E."/>
            <person name="Bogdanov V."/>
            <person name="Penin A."/>
            <person name="Logacheva M."/>
        </authorList>
    </citation>
    <scope>NUCLEOTIDE SEQUENCE</scope>
    <source>
        <strain evidence="3">Hsosn_3</strain>
        <tissue evidence="3">Leaf</tissue>
    </source>
</reference>
<dbReference type="EMBL" id="JAUIZM010000009">
    <property type="protein sequence ID" value="KAK1366464.1"/>
    <property type="molecule type" value="Genomic_DNA"/>
</dbReference>
<evidence type="ECO:0000256" key="1">
    <source>
        <dbReference type="ARBA" id="ARBA00022801"/>
    </source>
</evidence>
<dbReference type="Proteomes" id="UP001237642">
    <property type="component" value="Unassembled WGS sequence"/>
</dbReference>
<comment type="caution">
    <text evidence="3">The sequence shown here is derived from an EMBL/GenBank/DDBJ whole genome shotgun (WGS) entry which is preliminary data.</text>
</comment>
<dbReference type="GO" id="GO:0006629">
    <property type="term" value="P:lipid metabolic process"/>
    <property type="evidence" value="ECO:0007669"/>
    <property type="project" value="InterPro"/>
</dbReference>
<organism evidence="3 4">
    <name type="scientific">Heracleum sosnowskyi</name>
    <dbReference type="NCBI Taxonomy" id="360622"/>
    <lineage>
        <taxon>Eukaryota</taxon>
        <taxon>Viridiplantae</taxon>
        <taxon>Streptophyta</taxon>
        <taxon>Embryophyta</taxon>
        <taxon>Tracheophyta</taxon>
        <taxon>Spermatophyta</taxon>
        <taxon>Magnoliopsida</taxon>
        <taxon>eudicotyledons</taxon>
        <taxon>Gunneridae</taxon>
        <taxon>Pentapetalae</taxon>
        <taxon>asterids</taxon>
        <taxon>campanulids</taxon>
        <taxon>Apiales</taxon>
        <taxon>Apiaceae</taxon>
        <taxon>Apioideae</taxon>
        <taxon>apioid superclade</taxon>
        <taxon>Tordylieae</taxon>
        <taxon>Tordyliinae</taxon>
        <taxon>Heracleum</taxon>
    </lineage>
</organism>
<evidence type="ECO:0000313" key="3">
    <source>
        <dbReference type="EMBL" id="KAK1366464.1"/>
    </source>
</evidence>